<dbReference type="AlphaFoldDB" id="A0A2K9LKC8"/>
<evidence type="ECO:0000313" key="3">
    <source>
        <dbReference type="Proteomes" id="UP000235116"/>
    </source>
</evidence>
<organism evidence="2 3">
    <name type="scientific">Ketobacter alkanivorans</name>
    <dbReference type="NCBI Taxonomy" id="1917421"/>
    <lineage>
        <taxon>Bacteria</taxon>
        <taxon>Pseudomonadati</taxon>
        <taxon>Pseudomonadota</taxon>
        <taxon>Gammaproteobacteria</taxon>
        <taxon>Pseudomonadales</taxon>
        <taxon>Ketobacteraceae</taxon>
        <taxon>Ketobacter</taxon>
    </lineage>
</organism>
<keyword evidence="1" id="KW-0175">Coiled coil</keyword>
<feature type="coiled-coil region" evidence="1">
    <location>
        <begin position="105"/>
        <end position="199"/>
    </location>
</feature>
<gene>
    <name evidence="2" type="ORF">Kalk_09485</name>
</gene>
<accession>A0A2K9LKC8</accession>
<reference evidence="3" key="1">
    <citation type="submission" date="2017-08" db="EMBL/GenBank/DDBJ databases">
        <title>Direct submision.</title>
        <authorList>
            <person name="Kim S.-J."/>
            <person name="Rhee S.-K."/>
        </authorList>
    </citation>
    <scope>NUCLEOTIDE SEQUENCE [LARGE SCALE GENOMIC DNA]</scope>
    <source>
        <strain evidence="3">GI5</strain>
    </source>
</reference>
<dbReference type="EMBL" id="CP022684">
    <property type="protein sequence ID" value="AUM12631.1"/>
    <property type="molecule type" value="Genomic_DNA"/>
</dbReference>
<proteinExistence type="predicted"/>
<keyword evidence="3" id="KW-1185">Reference proteome</keyword>
<dbReference type="KEGG" id="kak:Kalk_09485"/>
<name>A0A2K9LKC8_9GAMM</name>
<sequence length="210" mass="22137">MYRLLSGNTVAGPVNNLITIQNGGGKGGDAGAAGAGGAGTEGKYINMRTLTGNRKWMAGGQAGQPGSAGKPGRDGVKGQALIQQDLRDRMDAMIQTQSAQVAALKDQLVTRLAEEKRQVEAAAAQAISALELQVTALKTNMEGTANQSSVDESITSMQQTLQQQSARIDELSAKLEQAMQVMDARMDTLADEVKGLNKRFDELPSTETSQ</sequence>
<evidence type="ECO:0000256" key="1">
    <source>
        <dbReference type="SAM" id="Coils"/>
    </source>
</evidence>
<dbReference type="Proteomes" id="UP000235116">
    <property type="component" value="Chromosome"/>
</dbReference>
<protein>
    <submittedName>
        <fullName evidence="2">Uncharacterized protein</fullName>
    </submittedName>
</protein>
<evidence type="ECO:0000313" key="2">
    <source>
        <dbReference type="EMBL" id="AUM12631.1"/>
    </source>
</evidence>